<organism evidence="2 3">
    <name type="scientific">Zalerion maritima</name>
    <dbReference type="NCBI Taxonomy" id="339359"/>
    <lineage>
        <taxon>Eukaryota</taxon>
        <taxon>Fungi</taxon>
        <taxon>Dikarya</taxon>
        <taxon>Ascomycota</taxon>
        <taxon>Pezizomycotina</taxon>
        <taxon>Sordariomycetes</taxon>
        <taxon>Lulworthiomycetidae</taxon>
        <taxon>Lulworthiales</taxon>
        <taxon>Lulworthiaceae</taxon>
        <taxon>Zalerion</taxon>
    </lineage>
</organism>
<feature type="compositionally biased region" description="Acidic residues" evidence="1">
    <location>
        <begin position="172"/>
        <end position="187"/>
    </location>
</feature>
<proteinExistence type="predicted"/>
<dbReference type="AlphaFoldDB" id="A0AAD5RLP0"/>
<name>A0AAD5RLP0_9PEZI</name>
<comment type="caution">
    <text evidence="2">The sequence shown here is derived from an EMBL/GenBank/DDBJ whole genome shotgun (WGS) entry which is preliminary data.</text>
</comment>
<protein>
    <submittedName>
        <fullName evidence="2">Uncharacterized protein</fullName>
    </submittedName>
</protein>
<evidence type="ECO:0000313" key="2">
    <source>
        <dbReference type="EMBL" id="KAJ2897358.1"/>
    </source>
</evidence>
<accession>A0AAD5RLP0</accession>
<keyword evidence="3" id="KW-1185">Reference proteome</keyword>
<gene>
    <name evidence="2" type="ORF">MKZ38_004781</name>
</gene>
<evidence type="ECO:0000256" key="1">
    <source>
        <dbReference type="SAM" id="MobiDB-lite"/>
    </source>
</evidence>
<evidence type="ECO:0000313" key="3">
    <source>
        <dbReference type="Proteomes" id="UP001201980"/>
    </source>
</evidence>
<dbReference type="Proteomes" id="UP001201980">
    <property type="component" value="Unassembled WGS sequence"/>
</dbReference>
<feature type="region of interest" description="Disordered" evidence="1">
    <location>
        <begin position="141"/>
        <end position="196"/>
    </location>
</feature>
<reference evidence="2" key="1">
    <citation type="submission" date="2022-07" db="EMBL/GenBank/DDBJ databases">
        <title>Draft genome sequence of Zalerion maritima ATCC 34329, a (micro)plastics degrading marine fungus.</title>
        <authorList>
            <person name="Paco A."/>
            <person name="Goncalves M.F.M."/>
            <person name="Rocha-Santos T.A.P."/>
            <person name="Alves A."/>
        </authorList>
    </citation>
    <scope>NUCLEOTIDE SEQUENCE</scope>
    <source>
        <strain evidence="2">ATCC 34329</strain>
    </source>
</reference>
<dbReference type="EMBL" id="JAKWBI020000280">
    <property type="protein sequence ID" value="KAJ2897358.1"/>
    <property type="molecule type" value="Genomic_DNA"/>
</dbReference>
<sequence length="221" mass="23742">MIGRRKELVPWNQSGNIQLPEFLDEFYSATCVASSCAVTSEFFPGSPCESAWTWGQIEWLASIQPMTDHTKIESMLSRGNEDMKEYIQCQCNNDALEPWLSGPQGVCDDACQGSGEEGKLERIYRAWSSVCAVVGIEATTTAEGEVSEETGTGPATGTGNGEGMPEETAPADGDDGAGDYGDAEDEETSGKEPATAAATRNVAKMVPRGVLRGLVWLWLML</sequence>